<proteinExistence type="predicted"/>
<dbReference type="AlphaFoldDB" id="A0A1I3QMM7"/>
<name>A0A1I3QMM7_9RHOB</name>
<dbReference type="Gene3D" id="3.40.630.30">
    <property type="match status" value="1"/>
</dbReference>
<gene>
    <name evidence="2" type="ORF">SAMN04488095_2607</name>
</gene>
<evidence type="ECO:0000259" key="1">
    <source>
        <dbReference type="Pfam" id="PF13302"/>
    </source>
</evidence>
<sequence>MTGTDFHIPTLTTERLTLRAPRLADFDAFADFRASTQMAHLGGPVDRTTAWGQFTALAGQWALRGYGRWIVADRADDAPLGVVGIFHPDDWPEPEIGWSVFAQAEGRGIAQEAARATRAFAYDTLGWSTIISLVSNANSRSIALAERLDCRPDGTFSHAMYGDMTIWRHPAPEAA</sequence>
<dbReference type="EMBL" id="FORA01000003">
    <property type="protein sequence ID" value="SFJ35373.1"/>
    <property type="molecule type" value="Genomic_DNA"/>
</dbReference>
<keyword evidence="3" id="KW-1185">Reference proteome</keyword>
<dbReference type="PANTHER" id="PTHR43792:SF1">
    <property type="entry name" value="N-ACETYLTRANSFERASE DOMAIN-CONTAINING PROTEIN"/>
    <property type="match status" value="1"/>
</dbReference>
<dbReference type="Proteomes" id="UP000199110">
    <property type="component" value="Unassembled WGS sequence"/>
</dbReference>
<dbReference type="GO" id="GO:0016747">
    <property type="term" value="F:acyltransferase activity, transferring groups other than amino-acyl groups"/>
    <property type="evidence" value="ECO:0007669"/>
    <property type="project" value="InterPro"/>
</dbReference>
<dbReference type="Pfam" id="PF13302">
    <property type="entry name" value="Acetyltransf_3"/>
    <property type="match status" value="1"/>
</dbReference>
<evidence type="ECO:0000313" key="2">
    <source>
        <dbReference type="EMBL" id="SFJ35373.1"/>
    </source>
</evidence>
<keyword evidence="2" id="KW-0808">Transferase</keyword>
<dbReference type="InterPro" id="IPR051531">
    <property type="entry name" value="N-acetyltransferase"/>
</dbReference>
<dbReference type="InterPro" id="IPR000182">
    <property type="entry name" value="GNAT_dom"/>
</dbReference>
<organism evidence="2 3">
    <name type="scientific">Jannaschia pohangensis</name>
    <dbReference type="NCBI Taxonomy" id="390807"/>
    <lineage>
        <taxon>Bacteria</taxon>
        <taxon>Pseudomonadati</taxon>
        <taxon>Pseudomonadota</taxon>
        <taxon>Alphaproteobacteria</taxon>
        <taxon>Rhodobacterales</taxon>
        <taxon>Roseobacteraceae</taxon>
        <taxon>Jannaschia</taxon>
    </lineage>
</organism>
<dbReference type="OrthoDB" id="6293260at2"/>
<dbReference type="PANTHER" id="PTHR43792">
    <property type="entry name" value="GNAT FAMILY, PUTATIVE (AFU_ORTHOLOGUE AFUA_3G00765)-RELATED-RELATED"/>
    <property type="match status" value="1"/>
</dbReference>
<dbReference type="InterPro" id="IPR016181">
    <property type="entry name" value="Acyl_CoA_acyltransferase"/>
</dbReference>
<feature type="domain" description="N-acetyltransferase" evidence="1">
    <location>
        <begin position="15"/>
        <end position="150"/>
    </location>
</feature>
<accession>A0A1I3QMM7</accession>
<dbReference type="RefSeq" id="WP_092781375.1">
    <property type="nucleotide sequence ID" value="NZ_FORA01000003.1"/>
</dbReference>
<reference evidence="2 3" key="1">
    <citation type="submission" date="2016-10" db="EMBL/GenBank/DDBJ databases">
        <authorList>
            <person name="de Groot N.N."/>
        </authorList>
    </citation>
    <scope>NUCLEOTIDE SEQUENCE [LARGE SCALE GENOMIC DNA]</scope>
    <source>
        <strain evidence="2 3">DSM 19073</strain>
    </source>
</reference>
<protein>
    <submittedName>
        <fullName evidence="2">Ribosomal-protein-alanine N-acetyltransferase</fullName>
    </submittedName>
</protein>
<evidence type="ECO:0000313" key="3">
    <source>
        <dbReference type="Proteomes" id="UP000199110"/>
    </source>
</evidence>
<dbReference type="SUPFAM" id="SSF55729">
    <property type="entry name" value="Acyl-CoA N-acyltransferases (Nat)"/>
    <property type="match status" value="1"/>
</dbReference>
<dbReference type="STRING" id="390807.SAMN04488095_2607"/>